<evidence type="ECO:0000256" key="3">
    <source>
        <dbReference type="ARBA" id="ARBA00022964"/>
    </source>
</evidence>
<evidence type="ECO:0000256" key="5">
    <source>
        <dbReference type="PIRSR" id="PIRSR604294-1"/>
    </source>
</evidence>
<evidence type="ECO:0008006" key="8">
    <source>
        <dbReference type="Google" id="ProtNLM"/>
    </source>
</evidence>
<dbReference type="Proteomes" id="UP000323000">
    <property type="component" value="Chromosome 1"/>
</dbReference>
<comment type="caution">
    <text evidence="6">The sequence shown here is derived from an EMBL/GenBank/DDBJ whole genome shotgun (WGS) entry which is preliminary data.</text>
</comment>
<dbReference type="GO" id="GO:0016121">
    <property type="term" value="P:carotene catabolic process"/>
    <property type="evidence" value="ECO:0007669"/>
    <property type="project" value="TreeGrafter"/>
</dbReference>
<reference evidence="7" key="1">
    <citation type="journal article" date="2019" name="Gigascience">
        <title>De novo genome assembly of the endangered Acer yangbiense, a plant species with extremely small populations endemic to Yunnan Province, China.</title>
        <authorList>
            <person name="Yang J."/>
            <person name="Wariss H.M."/>
            <person name="Tao L."/>
            <person name="Zhang R."/>
            <person name="Yun Q."/>
            <person name="Hollingsworth P."/>
            <person name="Dao Z."/>
            <person name="Luo G."/>
            <person name="Guo H."/>
            <person name="Ma Y."/>
            <person name="Sun W."/>
        </authorList>
    </citation>
    <scope>NUCLEOTIDE SEQUENCE [LARGE SCALE GENOMIC DNA]</scope>
    <source>
        <strain evidence="7">cv. Malutang</strain>
    </source>
</reference>
<evidence type="ECO:0000256" key="2">
    <source>
        <dbReference type="ARBA" id="ARBA00022723"/>
    </source>
</evidence>
<dbReference type="PANTHER" id="PTHR10543:SF58">
    <property type="entry name" value="CAROTENOID CLEAVAGE DIOXYGENASE 4, CHLOROPLASTIC-RELATED"/>
    <property type="match status" value="1"/>
</dbReference>
<comment type="similarity">
    <text evidence="1">Belongs to the carotenoid oxygenase family.</text>
</comment>
<dbReference type="EMBL" id="VAHF01000001">
    <property type="protein sequence ID" value="TXG73498.1"/>
    <property type="molecule type" value="Genomic_DNA"/>
</dbReference>
<feature type="binding site" evidence="5">
    <location>
        <position position="205"/>
    </location>
    <ligand>
        <name>Fe cation</name>
        <dbReference type="ChEBI" id="CHEBI:24875"/>
        <note>catalytic</note>
    </ligand>
</feature>
<dbReference type="PANTHER" id="PTHR10543">
    <property type="entry name" value="BETA-CAROTENE DIOXYGENASE"/>
    <property type="match status" value="1"/>
</dbReference>
<evidence type="ECO:0000256" key="1">
    <source>
        <dbReference type="ARBA" id="ARBA00006787"/>
    </source>
</evidence>
<keyword evidence="4 5" id="KW-0408">Iron</keyword>
<accession>A0A5C7IWM2</accession>
<comment type="cofactor">
    <cofactor evidence="5">
        <name>Fe(2+)</name>
        <dbReference type="ChEBI" id="CHEBI:29033"/>
    </cofactor>
    <text evidence="5">Binds 1 Fe(2+) ion per subunit.</text>
</comment>
<gene>
    <name evidence="6" type="ORF">EZV62_002077</name>
</gene>
<sequence>MLSMKAWKETELRLKKIVTIDVSHERVISKEKEYLKDVLKRIMSVVKTLAISNLAFCGGNEKIDDCNNGNFLRIIKMIAEFDPIMQEHLRRIRKKGIRRPCLGIVGEEVPRMSGVVKMDLEMECEVSTRFYGGGRYGGEPLFVPRNATQDHLNSDVDDEDDGFVVTYIHDENSGESKFIVMDANSPCLDIVAAVKLPSRVPYGFHGLVVHQDHFSNNPKTLSG</sequence>
<evidence type="ECO:0000313" key="7">
    <source>
        <dbReference type="Proteomes" id="UP000323000"/>
    </source>
</evidence>
<keyword evidence="3" id="KW-0560">Oxidoreductase</keyword>
<evidence type="ECO:0000256" key="4">
    <source>
        <dbReference type="ARBA" id="ARBA00023004"/>
    </source>
</evidence>
<dbReference type="GO" id="GO:0009570">
    <property type="term" value="C:chloroplast stroma"/>
    <property type="evidence" value="ECO:0007669"/>
    <property type="project" value="TreeGrafter"/>
</dbReference>
<dbReference type="Pfam" id="PF03055">
    <property type="entry name" value="RPE65"/>
    <property type="match status" value="1"/>
</dbReference>
<proteinExistence type="inferred from homology"/>
<keyword evidence="3" id="KW-0223">Dioxygenase</keyword>
<evidence type="ECO:0000313" key="6">
    <source>
        <dbReference type="EMBL" id="TXG73498.1"/>
    </source>
</evidence>
<dbReference type="GO" id="GO:0010436">
    <property type="term" value="F:carotenoid dioxygenase activity"/>
    <property type="evidence" value="ECO:0007669"/>
    <property type="project" value="TreeGrafter"/>
</dbReference>
<keyword evidence="7" id="KW-1185">Reference proteome</keyword>
<dbReference type="OrthoDB" id="1069523at2759"/>
<keyword evidence="2 5" id="KW-0479">Metal-binding</keyword>
<dbReference type="AlphaFoldDB" id="A0A5C7IWM2"/>
<organism evidence="6 7">
    <name type="scientific">Acer yangbiense</name>
    <dbReference type="NCBI Taxonomy" id="1000413"/>
    <lineage>
        <taxon>Eukaryota</taxon>
        <taxon>Viridiplantae</taxon>
        <taxon>Streptophyta</taxon>
        <taxon>Embryophyta</taxon>
        <taxon>Tracheophyta</taxon>
        <taxon>Spermatophyta</taxon>
        <taxon>Magnoliopsida</taxon>
        <taxon>eudicotyledons</taxon>
        <taxon>Gunneridae</taxon>
        <taxon>Pentapetalae</taxon>
        <taxon>rosids</taxon>
        <taxon>malvids</taxon>
        <taxon>Sapindales</taxon>
        <taxon>Sapindaceae</taxon>
        <taxon>Hippocastanoideae</taxon>
        <taxon>Acereae</taxon>
        <taxon>Acer</taxon>
    </lineage>
</organism>
<dbReference type="InterPro" id="IPR004294">
    <property type="entry name" value="Carotenoid_Oase"/>
</dbReference>
<dbReference type="GO" id="GO:0046872">
    <property type="term" value="F:metal ion binding"/>
    <property type="evidence" value="ECO:0007669"/>
    <property type="project" value="UniProtKB-KW"/>
</dbReference>
<name>A0A5C7IWM2_9ROSI</name>
<protein>
    <recommendedName>
        <fullName evidence="8">Carotenoid oxygenase</fullName>
    </recommendedName>
</protein>